<accession>A0A9Y2IEY0</accession>
<organism evidence="2 3">
    <name type="scientific">Amycolatopsis carbonis</name>
    <dbReference type="NCBI Taxonomy" id="715471"/>
    <lineage>
        <taxon>Bacteria</taxon>
        <taxon>Bacillati</taxon>
        <taxon>Actinomycetota</taxon>
        <taxon>Actinomycetes</taxon>
        <taxon>Pseudonocardiales</taxon>
        <taxon>Pseudonocardiaceae</taxon>
        <taxon>Amycolatopsis</taxon>
    </lineage>
</organism>
<protein>
    <submittedName>
        <fullName evidence="2">Uncharacterized protein</fullName>
    </submittedName>
</protein>
<keyword evidence="3" id="KW-1185">Reference proteome</keyword>
<dbReference type="Proteomes" id="UP001236014">
    <property type="component" value="Chromosome"/>
</dbReference>
<name>A0A9Y2IEY0_9PSEU</name>
<feature type="compositionally biased region" description="Basic and acidic residues" evidence="1">
    <location>
        <begin position="68"/>
        <end position="86"/>
    </location>
</feature>
<evidence type="ECO:0000256" key="1">
    <source>
        <dbReference type="SAM" id="MobiDB-lite"/>
    </source>
</evidence>
<dbReference type="AlphaFoldDB" id="A0A9Y2IEY0"/>
<dbReference type="RefSeq" id="WP_285967870.1">
    <property type="nucleotide sequence ID" value="NZ_CP127294.1"/>
</dbReference>
<feature type="region of interest" description="Disordered" evidence="1">
    <location>
        <begin position="68"/>
        <end position="100"/>
    </location>
</feature>
<gene>
    <name evidence="2" type="ORF">QRX50_37860</name>
</gene>
<sequence>MTESRRAGETAEELARTLRARVRNAAVAVLREGLEEVDERYGRGVADEVAGLIDAAEVFAGLADREVPARGSREGRVSREGRGRREDDDEPWEFKPLTSL</sequence>
<evidence type="ECO:0000313" key="2">
    <source>
        <dbReference type="EMBL" id="WIX77128.1"/>
    </source>
</evidence>
<proteinExistence type="predicted"/>
<dbReference type="EMBL" id="CP127294">
    <property type="protein sequence ID" value="WIX77128.1"/>
    <property type="molecule type" value="Genomic_DNA"/>
</dbReference>
<reference evidence="2 3" key="1">
    <citation type="submission" date="2023-06" db="EMBL/GenBank/DDBJ databases">
        <authorList>
            <person name="Oyuntsetseg B."/>
            <person name="Kim S.B."/>
        </authorList>
    </citation>
    <scope>NUCLEOTIDE SEQUENCE [LARGE SCALE GENOMIC DNA]</scope>
    <source>
        <strain evidence="2 3">2-15</strain>
    </source>
</reference>
<evidence type="ECO:0000313" key="3">
    <source>
        <dbReference type="Proteomes" id="UP001236014"/>
    </source>
</evidence>
<dbReference type="KEGG" id="acab:QRX50_37860"/>